<dbReference type="Proteomes" id="UP001530377">
    <property type="component" value="Unassembled WGS sequence"/>
</dbReference>
<reference evidence="1 2" key="1">
    <citation type="submission" date="2024-10" db="EMBL/GenBank/DDBJ databases">
        <title>Updated reference genomes for cyclostephanoid diatoms.</title>
        <authorList>
            <person name="Roberts W.R."/>
            <person name="Alverson A.J."/>
        </authorList>
    </citation>
    <scope>NUCLEOTIDE SEQUENCE [LARGE SCALE GENOMIC DNA]</scope>
    <source>
        <strain evidence="1 2">AJA228-03</strain>
    </source>
</reference>
<sequence length="93" mass="10956">MRQLCPNDGARHVILEDLSFPSGESNDARTYRIHRQKWWYQSTMEQIAMSETALNHPMNLDVFYEANNVGFLRYLFFGCYRIFGVLCKATRIT</sequence>
<evidence type="ECO:0000313" key="2">
    <source>
        <dbReference type="Proteomes" id="UP001530377"/>
    </source>
</evidence>
<evidence type="ECO:0000313" key="1">
    <source>
        <dbReference type="EMBL" id="KAL3826529.1"/>
    </source>
</evidence>
<dbReference type="EMBL" id="JALLPB020000019">
    <property type="protein sequence ID" value="KAL3826529.1"/>
    <property type="molecule type" value="Genomic_DNA"/>
</dbReference>
<gene>
    <name evidence="1" type="ORF">ACHAXA_003593</name>
</gene>
<dbReference type="AlphaFoldDB" id="A0ABD3SPL1"/>
<protein>
    <submittedName>
        <fullName evidence="1">Uncharacterized protein</fullName>
    </submittedName>
</protein>
<comment type="caution">
    <text evidence="1">The sequence shown here is derived from an EMBL/GenBank/DDBJ whole genome shotgun (WGS) entry which is preliminary data.</text>
</comment>
<accession>A0ABD3SPL1</accession>
<name>A0ABD3SPL1_9STRA</name>
<keyword evidence="2" id="KW-1185">Reference proteome</keyword>
<proteinExistence type="predicted"/>
<organism evidence="1 2">
    <name type="scientific">Cyclostephanos tholiformis</name>
    <dbReference type="NCBI Taxonomy" id="382380"/>
    <lineage>
        <taxon>Eukaryota</taxon>
        <taxon>Sar</taxon>
        <taxon>Stramenopiles</taxon>
        <taxon>Ochrophyta</taxon>
        <taxon>Bacillariophyta</taxon>
        <taxon>Coscinodiscophyceae</taxon>
        <taxon>Thalassiosirophycidae</taxon>
        <taxon>Stephanodiscales</taxon>
        <taxon>Stephanodiscaceae</taxon>
        <taxon>Cyclostephanos</taxon>
    </lineage>
</organism>